<feature type="signal peptide" evidence="2">
    <location>
        <begin position="1"/>
        <end position="23"/>
    </location>
</feature>
<dbReference type="Pfam" id="PF08239">
    <property type="entry name" value="SH3_3"/>
    <property type="match status" value="4"/>
</dbReference>
<evidence type="ECO:0000259" key="3">
    <source>
        <dbReference type="PROSITE" id="PS51781"/>
    </source>
</evidence>
<protein>
    <recommendedName>
        <fullName evidence="3">SH3b domain-containing protein</fullName>
    </recommendedName>
</protein>
<dbReference type="RefSeq" id="WP_159598981.1">
    <property type="nucleotide sequence ID" value="NZ_CACSAS010000001.1"/>
</dbReference>
<dbReference type="SMART" id="SM00287">
    <property type="entry name" value="SH3b"/>
    <property type="match status" value="4"/>
</dbReference>
<reference evidence="4 5" key="1">
    <citation type="submission" date="2019-12" db="EMBL/GenBank/DDBJ databases">
        <authorList>
            <person name="Reyes-Prieto M."/>
        </authorList>
    </citation>
    <scope>NUCLEOTIDE SEQUENCE [LARGE SCALE GENOMIC DNA]</scope>
    <source>
        <strain evidence="4">HF14-78462</strain>
    </source>
</reference>
<feature type="domain" description="SH3b" evidence="3">
    <location>
        <begin position="440"/>
        <end position="506"/>
    </location>
</feature>
<name>A0A5S9P6D2_9HYPH</name>
<dbReference type="PANTHER" id="PTHR34408">
    <property type="entry name" value="FAMILY PROTEIN, PUTATIVE-RELATED"/>
    <property type="match status" value="1"/>
</dbReference>
<keyword evidence="2" id="KW-0732">Signal</keyword>
<organism evidence="4 5">
    <name type="scientific">Starkeya nomas</name>
    <dbReference type="NCBI Taxonomy" id="2666134"/>
    <lineage>
        <taxon>Bacteria</taxon>
        <taxon>Pseudomonadati</taxon>
        <taxon>Pseudomonadota</taxon>
        <taxon>Alphaproteobacteria</taxon>
        <taxon>Hyphomicrobiales</taxon>
        <taxon>Xanthobacteraceae</taxon>
        <taxon>Starkeya</taxon>
    </lineage>
</organism>
<evidence type="ECO:0000313" key="4">
    <source>
        <dbReference type="EMBL" id="CAA0098891.1"/>
    </source>
</evidence>
<sequence>MRFTTSFALASGLIVGGTLSAGAWPAVTTTNTNLRGGPGVHYGVLGTLPAGSAVEVVACTGSWCQTQYGYVSARLLSQSGGYAPMAGYAASTGYAPAYANSGTNYRLPYNTMAAPAAPVYAPPASSVTAGAAVLGYGAPPVSPPAPVANRVVATNMGVTGGTAANGVDPVHPGSNTTMAGPRTTIGTTNVRSGPGVEYDIIKTLPDFTKVEVTGCANSWCQTNEGYISIYLLSRGPVQQVLSAQAQPRVPGSQTRDSLAWNAATQAAMGYGAPGAAVQGYAAPAGVGTYPSAGASALGYAPARTYPAPGRAYAPSNVAGAYAATGTATTRTNVNVRSGPGVRYALLGTLPAGSPVNVVGCTGSWCQTQYGYVSARHINQGGYGYTQPAYPAAYRAAPTARGYYPVGTNIGTVPVAPVQAPRYLGAPGAALNPAPTAPGFATSGAYTATTSTDVNVRSGPGTGYQVLGALPAGAPVSVVGCSGSWCETQYGYVSARYLSSGRTDAGSLLARPAVVSGAEYSSADYVDPAMLAASPSYAPASSYDDLGYVEPVYPQGGYVTAASLPVQDTLGGLDSSWGGYGRGIGWTNWRTSWGPGYWGPALSGRNMTSNWGARPSYWGGRTSFWNIHPGYPTRARFGDRRGNMYWSKRGEGRLPQSAAWYLGMGPRWQGPYAEGPEYRGRPVVWRPRAGIW</sequence>
<dbReference type="Proteomes" id="UP000433050">
    <property type="component" value="Unassembled WGS sequence"/>
</dbReference>
<feature type="compositionally biased region" description="Polar residues" evidence="1">
    <location>
        <begin position="173"/>
        <end position="191"/>
    </location>
</feature>
<dbReference type="InterPro" id="IPR052354">
    <property type="entry name" value="Cell_Wall_Dynamics_Protein"/>
</dbReference>
<dbReference type="AlphaFoldDB" id="A0A5S9P6D2"/>
<dbReference type="PANTHER" id="PTHR34408:SF1">
    <property type="entry name" value="GLYCOSYL HYDROLASE FAMILY 19 DOMAIN-CONTAINING PROTEIN HI_1415"/>
    <property type="match status" value="1"/>
</dbReference>
<evidence type="ECO:0000313" key="5">
    <source>
        <dbReference type="Proteomes" id="UP000433050"/>
    </source>
</evidence>
<dbReference type="PROSITE" id="PS51781">
    <property type="entry name" value="SH3B"/>
    <property type="match status" value="2"/>
</dbReference>
<dbReference type="EMBL" id="CACSAS010000001">
    <property type="protein sequence ID" value="CAA0098891.1"/>
    <property type="molecule type" value="Genomic_DNA"/>
</dbReference>
<evidence type="ECO:0000256" key="1">
    <source>
        <dbReference type="SAM" id="MobiDB-lite"/>
    </source>
</evidence>
<feature type="chain" id="PRO_5024853997" description="SH3b domain-containing protein" evidence="2">
    <location>
        <begin position="24"/>
        <end position="691"/>
    </location>
</feature>
<proteinExistence type="predicted"/>
<keyword evidence="5" id="KW-1185">Reference proteome</keyword>
<feature type="region of interest" description="Disordered" evidence="1">
    <location>
        <begin position="163"/>
        <end position="191"/>
    </location>
</feature>
<gene>
    <name evidence="4" type="ORF">STARVERO_02364</name>
</gene>
<evidence type="ECO:0000256" key="2">
    <source>
        <dbReference type="SAM" id="SignalP"/>
    </source>
</evidence>
<accession>A0A5S9P6D2</accession>
<dbReference type="InterPro" id="IPR003646">
    <property type="entry name" value="SH3-like_bac-type"/>
</dbReference>
<feature type="domain" description="SH3b" evidence="3">
    <location>
        <begin position="322"/>
        <end position="392"/>
    </location>
</feature>
<dbReference type="Gene3D" id="2.30.30.40">
    <property type="entry name" value="SH3 Domains"/>
    <property type="match status" value="4"/>
</dbReference>